<organism evidence="2 3">
    <name type="scientific">Acetobacter fabarum</name>
    <dbReference type="NCBI Taxonomy" id="483199"/>
    <lineage>
        <taxon>Bacteria</taxon>
        <taxon>Pseudomonadati</taxon>
        <taxon>Pseudomonadota</taxon>
        <taxon>Alphaproteobacteria</taxon>
        <taxon>Acetobacterales</taxon>
        <taxon>Acetobacteraceae</taxon>
        <taxon>Acetobacter</taxon>
    </lineage>
</organism>
<keyword evidence="1" id="KW-0472">Membrane</keyword>
<feature type="transmembrane region" description="Helical" evidence="1">
    <location>
        <begin position="6"/>
        <end position="27"/>
    </location>
</feature>
<keyword evidence="1" id="KW-0812">Transmembrane</keyword>
<dbReference type="Proteomes" id="UP000216151">
    <property type="component" value="Unassembled WGS sequence"/>
</dbReference>
<protein>
    <submittedName>
        <fullName evidence="2">Uncharacterized protein</fullName>
    </submittedName>
</protein>
<sequence length="311" mass="34291">MILNLLHLINLHIIPIYFYTSLFYNLLKAVPFHSPLPNIAPACWMETTVRVMEHSLVHTKTPRPVCMPHSSAPQNQTTGSDSVVWKDFPQAALLNLVTTEIVRNFARPLQDDNRRVHAPTLFAALGSVCGFAAQTSLLALIHSGQRPEQDIMAHTLAGGRTFLFGEQLNQLLMQGDASVHNPGLWPCLSGPALQNGCSAQDLPDLNAQFASVASRLGTAEEGMPDVEAHFRPLIATENLREAMWAYVEPIFQQDYPDQPGPYGPLPKPFWGSAMTVATGMLFNTMFKIMDTRIAMTIILQSAIFGSKIIEA</sequence>
<reference evidence="2 3" key="1">
    <citation type="submission" date="2017-04" db="EMBL/GenBank/DDBJ databases">
        <title>Kefir bacterial isolates.</title>
        <authorList>
            <person name="Kim Y."/>
            <person name="Blasche S."/>
            <person name="Patil K.R."/>
        </authorList>
    </citation>
    <scope>NUCLEOTIDE SEQUENCE [LARGE SCALE GENOMIC DNA]</scope>
    <source>
        <strain evidence="2 3">KR</strain>
    </source>
</reference>
<proteinExistence type="predicted"/>
<gene>
    <name evidence="2" type="ORF">B8X00_11120</name>
</gene>
<evidence type="ECO:0000256" key="1">
    <source>
        <dbReference type="SAM" id="Phobius"/>
    </source>
</evidence>
<dbReference type="EMBL" id="NCXK01000022">
    <property type="protein sequence ID" value="PAK77345.1"/>
    <property type="molecule type" value="Genomic_DNA"/>
</dbReference>
<evidence type="ECO:0000313" key="2">
    <source>
        <dbReference type="EMBL" id="PAK77345.1"/>
    </source>
</evidence>
<accession>A0A269XVQ1</accession>
<evidence type="ECO:0000313" key="3">
    <source>
        <dbReference type="Proteomes" id="UP000216151"/>
    </source>
</evidence>
<name>A0A269XVQ1_9PROT</name>
<dbReference type="AlphaFoldDB" id="A0A269XVQ1"/>
<keyword evidence="3" id="KW-1185">Reference proteome</keyword>
<comment type="caution">
    <text evidence="2">The sequence shown here is derived from an EMBL/GenBank/DDBJ whole genome shotgun (WGS) entry which is preliminary data.</text>
</comment>
<keyword evidence="1" id="KW-1133">Transmembrane helix</keyword>